<dbReference type="InterPro" id="IPR036388">
    <property type="entry name" value="WH-like_DNA-bd_sf"/>
</dbReference>
<proteinExistence type="predicted"/>
<evidence type="ECO:0000313" key="3">
    <source>
        <dbReference type="Proteomes" id="UP000272464"/>
    </source>
</evidence>
<dbReference type="InterPro" id="IPR036390">
    <property type="entry name" value="WH_DNA-bd_sf"/>
</dbReference>
<dbReference type="SUPFAM" id="SSF46785">
    <property type="entry name" value="Winged helix' DNA-binding domain"/>
    <property type="match status" value="1"/>
</dbReference>
<name>A0A433X1H6_9BACL</name>
<sequence>MKISKEMIKGSTGTLILTLLSREPLYGYEIIKQLDAGSGGIFTLKEGTLYPLLHSMESEKWVESFWTETGGRKRKYYRITDSGLKQLEEKRTEWRVFRQAVDTVLGEGGGN</sequence>
<evidence type="ECO:0000259" key="1">
    <source>
        <dbReference type="Pfam" id="PF03551"/>
    </source>
</evidence>
<organism evidence="2 3">
    <name type="scientific">Paenibacillus zeisoli</name>
    <dbReference type="NCBI Taxonomy" id="2496267"/>
    <lineage>
        <taxon>Bacteria</taxon>
        <taxon>Bacillati</taxon>
        <taxon>Bacillota</taxon>
        <taxon>Bacilli</taxon>
        <taxon>Bacillales</taxon>
        <taxon>Paenibacillaceae</taxon>
        <taxon>Paenibacillus</taxon>
    </lineage>
</organism>
<dbReference type="Proteomes" id="UP000272464">
    <property type="component" value="Unassembled WGS sequence"/>
</dbReference>
<protein>
    <submittedName>
        <fullName evidence="2">PadR family transcriptional regulator</fullName>
    </submittedName>
</protein>
<evidence type="ECO:0000313" key="2">
    <source>
        <dbReference type="EMBL" id="RUT27948.1"/>
    </source>
</evidence>
<dbReference type="EMBL" id="RZNX01000013">
    <property type="protein sequence ID" value="RUT27948.1"/>
    <property type="molecule type" value="Genomic_DNA"/>
</dbReference>
<dbReference type="AlphaFoldDB" id="A0A433X1H6"/>
<dbReference type="OrthoDB" id="9808017at2"/>
<feature type="domain" description="Transcription regulator PadR N-terminal" evidence="1">
    <location>
        <begin position="16"/>
        <end position="89"/>
    </location>
</feature>
<reference evidence="2 3" key="1">
    <citation type="submission" date="2018-12" db="EMBL/GenBank/DDBJ databases">
        <authorList>
            <person name="Sun L."/>
            <person name="Chen Z."/>
        </authorList>
    </citation>
    <scope>NUCLEOTIDE SEQUENCE [LARGE SCALE GENOMIC DNA]</scope>
    <source>
        <strain evidence="2 3">3-5-3</strain>
    </source>
</reference>
<dbReference type="Pfam" id="PF03551">
    <property type="entry name" value="PadR"/>
    <property type="match status" value="1"/>
</dbReference>
<dbReference type="PANTHER" id="PTHR43252">
    <property type="entry name" value="TRANSCRIPTIONAL REGULATOR YQJI"/>
    <property type="match status" value="1"/>
</dbReference>
<dbReference type="PANTHER" id="PTHR43252:SF7">
    <property type="entry name" value="TRANSCRIPTIONAL REGULATOR YQJI"/>
    <property type="match status" value="1"/>
</dbReference>
<keyword evidence="3" id="KW-1185">Reference proteome</keyword>
<dbReference type="Gene3D" id="1.10.10.10">
    <property type="entry name" value="Winged helix-like DNA-binding domain superfamily/Winged helix DNA-binding domain"/>
    <property type="match status" value="1"/>
</dbReference>
<comment type="caution">
    <text evidence="2">The sequence shown here is derived from an EMBL/GenBank/DDBJ whole genome shotgun (WGS) entry which is preliminary data.</text>
</comment>
<gene>
    <name evidence="2" type="ORF">EJP77_19135</name>
</gene>
<dbReference type="InterPro" id="IPR005149">
    <property type="entry name" value="Tscrpt_reg_PadR_N"/>
</dbReference>
<accession>A0A433X1H6</accession>
<dbReference type="RefSeq" id="WP_127200868.1">
    <property type="nucleotide sequence ID" value="NZ_RZNX01000013.1"/>
</dbReference>